<accession>A0A3D9RP47</accession>
<proteinExistence type="predicted"/>
<evidence type="ECO:0000313" key="2">
    <source>
        <dbReference type="Proteomes" id="UP000256429"/>
    </source>
</evidence>
<sequence length="74" mass="8599">MLIIKQHEIPNLIFKEAIKKPIAIKCIQINEPFEVETLEGKMMGKKGDWLMVGVNDEMYPCDNSIFKKSYNLIK</sequence>
<protein>
    <submittedName>
        <fullName evidence="1">Uncharacterized protein</fullName>
    </submittedName>
</protein>
<dbReference type="EMBL" id="QTTQ01000010">
    <property type="protein sequence ID" value="REE81679.1"/>
    <property type="molecule type" value="Genomic_DNA"/>
</dbReference>
<name>A0A3D9RP47_9FLAO</name>
<dbReference type="Proteomes" id="UP000256429">
    <property type="component" value="Unassembled WGS sequence"/>
</dbReference>
<keyword evidence="2" id="KW-1185">Reference proteome</keyword>
<gene>
    <name evidence="1" type="ORF">BX611_1214</name>
</gene>
<reference evidence="1 2" key="1">
    <citation type="submission" date="2018-08" db="EMBL/GenBank/DDBJ databases">
        <title>Genomic Encyclopedia of Type Strains, Phase III (KMG-III): the genomes of soil and plant-associated and newly described type strains.</title>
        <authorList>
            <person name="Whitman W."/>
        </authorList>
    </citation>
    <scope>NUCLEOTIDE SEQUENCE [LARGE SCALE GENOMIC DNA]</scope>
    <source>
        <strain evidence="1 2">325-5</strain>
    </source>
</reference>
<evidence type="ECO:0000313" key="1">
    <source>
        <dbReference type="EMBL" id="REE81679.1"/>
    </source>
</evidence>
<organism evidence="1 2">
    <name type="scientific">Lutibacter oceani</name>
    <dbReference type="NCBI Taxonomy" id="1853311"/>
    <lineage>
        <taxon>Bacteria</taxon>
        <taxon>Pseudomonadati</taxon>
        <taxon>Bacteroidota</taxon>
        <taxon>Flavobacteriia</taxon>
        <taxon>Flavobacteriales</taxon>
        <taxon>Flavobacteriaceae</taxon>
        <taxon>Lutibacter</taxon>
    </lineage>
</organism>
<comment type="caution">
    <text evidence="1">The sequence shown here is derived from an EMBL/GenBank/DDBJ whole genome shotgun (WGS) entry which is preliminary data.</text>
</comment>
<dbReference type="OrthoDB" id="121684at2"/>
<dbReference type="RefSeq" id="WP_115879173.1">
    <property type="nucleotide sequence ID" value="NZ_QTTQ01000010.1"/>
</dbReference>
<dbReference type="AlphaFoldDB" id="A0A3D9RP47"/>